<dbReference type="EC" id="3.5.1.1" evidence="2"/>
<evidence type="ECO:0000256" key="1">
    <source>
        <dbReference type="ARBA" id="ARBA00010518"/>
    </source>
</evidence>
<evidence type="ECO:0000256" key="4">
    <source>
        <dbReference type="PIRSR" id="PIRSR001220-1"/>
    </source>
</evidence>
<dbReference type="InterPro" id="IPR006034">
    <property type="entry name" value="Asparaginase/glutaminase-like"/>
</dbReference>
<dbReference type="SUPFAM" id="SSF53774">
    <property type="entry name" value="Glutaminase/Asparaginase"/>
    <property type="match status" value="1"/>
</dbReference>
<dbReference type="PROSITE" id="PS51732">
    <property type="entry name" value="ASN_GLN_ASE_3"/>
    <property type="match status" value="1"/>
</dbReference>
<dbReference type="AlphaFoldDB" id="A0A931GTL8"/>
<dbReference type="Gene3D" id="3.40.50.1170">
    <property type="entry name" value="L-asparaginase, N-terminal domain"/>
    <property type="match status" value="1"/>
</dbReference>
<dbReference type="RefSeq" id="WP_196824423.1">
    <property type="nucleotide sequence ID" value="NZ_CP046980.1"/>
</dbReference>
<sequence length="351" mass="35339">MSSLACYETDPVKAHPLSASSVVAVVATGGTIACTKDADGALTPTLSCAELVASCGTSVPTRCLDIRSLDSSSMTLADVDLVIATIHEQFRDPDVCGVVVTHGTDSMVDTSFAAELMLTHDRPVTFTGAQRPADHDAPDGPANLKLAIEYAAGATAASDQPTCPADPVSTGRRGATVVFGGRIHPARGLVKHHTHELSAFSSTYSVPSASPFSPHPAGPPPSRPHSAVAPVRLAGMRIPVVAAWAGAGDGVMDAVIAAEPDGIVVEGLGSGNVSDDMGHAIARALDHGIPVVVTTAVPFGPVEFAYGGAGGGTTLGDLGAIPSGWLRAGQARIALATALAAGVDPRTLIGV</sequence>
<evidence type="ECO:0000256" key="2">
    <source>
        <dbReference type="ARBA" id="ARBA00012920"/>
    </source>
</evidence>
<evidence type="ECO:0000256" key="6">
    <source>
        <dbReference type="PROSITE-ProRule" id="PRU10099"/>
    </source>
</evidence>
<feature type="active site" description="O-isoaspartyl threonine intermediate" evidence="4">
    <location>
        <position position="31"/>
    </location>
</feature>
<gene>
    <name evidence="9" type="ORF">IW254_000919</name>
</gene>
<keyword evidence="10" id="KW-1185">Reference proteome</keyword>
<evidence type="ECO:0000313" key="9">
    <source>
        <dbReference type="EMBL" id="MBG6121950.1"/>
    </source>
</evidence>
<evidence type="ECO:0000256" key="3">
    <source>
        <dbReference type="ARBA" id="ARBA00022801"/>
    </source>
</evidence>
<dbReference type="PRINTS" id="PR00139">
    <property type="entry name" value="ASNGLNASE"/>
</dbReference>
<dbReference type="InterPro" id="IPR004550">
    <property type="entry name" value="AsnASE_II"/>
</dbReference>
<dbReference type="PROSITE" id="PS00144">
    <property type="entry name" value="ASN_GLN_ASE_1"/>
    <property type="match status" value="1"/>
</dbReference>
<dbReference type="PIRSF" id="PIRSF001220">
    <property type="entry name" value="L-ASNase_gatD"/>
    <property type="match status" value="1"/>
</dbReference>
<name>A0A931GTL8_9CORY</name>
<dbReference type="InterPro" id="IPR040919">
    <property type="entry name" value="Asparaginase_C"/>
</dbReference>
<feature type="binding site" evidence="5">
    <location>
        <position position="71"/>
    </location>
    <ligand>
        <name>substrate</name>
    </ligand>
</feature>
<dbReference type="CDD" id="cd08964">
    <property type="entry name" value="L-asparaginase_II"/>
    <property type="match status" value="1"/>
</dbReference>
<feature type="active site" evidence="6">
    <location>
        <position position="31"/>
    </location>
</feature>
<dbReference type="Pfam" id="PF00710">
    <property type="entry name" value="Asparaginase"/>
    <property type="match status" value="1"/>
</dbReference>
<feature type="binding site" evidence="5">
    <location>
        <begin position="104"/>
        <end position="105"/>
    </location>
    <ligand>
        <name>substrate</name>
    </ligand>
</feature>
<accession>A0A931GTL8</accession>
<keyword evidence="3 9" id="KW-0378">Hydrolase</keyword>
<dbReference type="SMART" id="SM00870">
    <property type="entry name" value="Asparaginase"/>
    <property type="match status" value="1"/>
</dbReference>
<dbReference type="SFLD" id="SFLDS00057">
    <property type="entry name" value="Glutaminase/Asparaginase"/>
    <property type="match status" value="1"/>
</dbReference>
<dbReference type="Pfam" id="PF17763">
    <property type="entry name" value="Asparaginase_C"/>
    <property type="match status" value="1"/>
</dbReference>
<reference evidence="9" key="1">
    <citation type="submission" date="2020-11" db="EMBL/GenBank/DDBJ databases">
        <title>Sequencing the genomes of 1000 actinobacteria strains.</title>
        <authorList>
            <person name="Klenk H.-P."/>
        </authorList>
    </citation>
    <scope>NUCLEOTIDE SEQUENCE</scope>
    <source>
        <strain evidence="9">DSM 45632</strain>
    </source>
</reference>
<dbReference type="InterPro" id="IPR036152">
    <property type="entry name" value="Asp/glu_Ase-like_sf"/>
</dbReference>
<evidence type="ECO:0000259" key="7">
    <source>
        <dbReference type="Pfam" id="PF00710"/>
    </source>
</evidence>
<dbReference type="Proteomes" id="UP000658613">
    <property type="component" value="Unassembled WGS sequence"/>
</dbReference>
<dbReference type="GO" id="GO:0006528">
    <property type="term" value="P:asparagine metabolic process"/>
    <property type="evidence" value="ECO:0007669"/>
    <property type="project" value="InterPro"/>
</dbReference>
<comment type="caution">
    <text evidence="9">The sequence shown here is derived from an EMBL/GenBank/DDBJ whole genome shotgun (WGS) entry which is preliminary data.</text>
</comment>
<dbReference type="PIRSF" id="PIRSF500176">
    <property type="entry name" value="L_ASNase"/>
    <property type="match status" value="1"/>
</dbReference>
<dbReference type="PANTHER" id="PTHR11707">
    <property type="entry name" value="L-ASPARAGINASE"/>
    <property type="match status" value="1"/>
</dbReference>
<evidence type="ECO:0000259" key="8">
    <source>
        <dbReference type="Pfam" id="PF17763"/>
    </source>
</evidence>
<evidence type="ECO:0000256" key="5">
    <source>
        <dbReference type="PIRSR" id="PIRSR001220-2"/>
    </source>
</evidence>
<dbReference type="EMBL" id="JADOUE010000001">
    <property type="protein sequence ID" value="MBG6121950.1"/>
    <property type="molecule type" value="Genomic_DNA"/>
</dbReference>
<dbReference type="PANTHER" id="PTHR11707:SF28">
    <property type="entry name" value="60 KDA LYSOPHOSPHOLIPASE"/>
    <property type="match status" value="1"/>
</dbReference>
<dbReference type="InterPro" id="IPR027473">
    <property type="entry name" value="L-asparaginase_C"/>
</dbReference>
<proteinExistence type="inferred from homology"/>
<dbReference type="GO" id="GO:0004067">
    <property type="term" value="F:asparaginase activity"/>
    <property type="evidence" value="ECO:0007669"/>
    <property type="project" value="UniProtKB-UniRule"/>
</dbReference>
<feature type="domain" description="L-asparaginase N-terminal" evidence="7">
    <location>
        <begin position="23"/>
        <end position="204"/>
    </location>
</feature>
<protein>
    <recommendedName>
        <fullName evidence="2">asparaginase</fullName>
        <ecNumber evidence="2">3.5.1.1</ecNumber>
    </recommendedName>
</protein>
<dbReference type="InterPro" id="IPR020827">
    <property type="entry name" value="Asparaginase/glutaminase_AS1"/>
</dbReference>
<dbReference type="InterPro" id="IPR027474">
    <property type="entry name" value="L-asparaginase_N"/>
</dbReference>
<organism evidence="9 10">
    <name type="scientific">Corynebacterium aquatimens</name>
    <dbReference type="NCBI Taxonomy" id="1190508"/>
    <lineage>
        <taxon>Bacteria</taxon>
        <taxon>Bacillati</taxon>
        <taxon>Actinomycetota</taxon>
        <taxon>Actinomycetes</taxon>
        <taxon>Mycobacteriales</taxon>
        <taxon>Corynebacteriaceae</taxon>
        <taxon>Corynebacterium</taxon>
    </lineage>
</organism>
<evidence type="ECO:0000313" key="10">
    <source>
        <dbReference type="Proteomes" id="UP000658613"/>
    </source>
</evidence>
<dbReference type="InterPro" id="IPR037152">
    <property type="entry name" value="L-asparaginase_N_sf"/>
</dbReference>
<comment type="similarity">
    <text evidence="1">Belongs to the asparaginase 1 family.</text>
</comment>
<feature type="domain" description="Asparaginase/glutaminase C-terminal" evidence="8">
    <location>
        <begin position="237"/>
        <end position="347"/>
    </location>
</feature>
<dbReference type="Gene3D" id="3.40.50.40">
    <property type="match status" value="1"/>
</dbReference>